<dbReference type="Gene3D" id="3.10.105.10">
    <property type="entry name" value="Dipeptide-binding Protein, Domain 3"/>
    <property type="match status" value="1"/>
</dbReference>
<name>A0A1I6I6S0_9EURY</name>
<dbReference type="Gene3D" id="3.40.190.10">
    <property type="entry name" value="Periplasmic binding protein-like II"/>
    <property type="match status" value="1"/>
</dbReference>
<dbReference type="GO" id="GO:0015833">
    <property type="term" value="P:peptide transport"/>
    <property type="evidence" value="ECO:0007669"/>
    <property type="project" value="TreeGrafter"/>
</dbReference>
<dbReference type="InterPro" id="IPR039424">
    <property type="entry name" value="SBP_5"/>
</dbReference>
<evidence type="ECO:0000313" key="6">
    <source>
        <dbReference type="EMBL" id="SFR62090.1"/>
    </source>
</evidence>
<keyword evidence="7" id="KW-1185">Reference proteome</keyword>
<evidence type="ECO:0000259" key="5">
    <source>
        <dbReference type="Pfam" id="PF00496"/>
    </source>
</evidence>
<evidence type="ECO:0000256" key="1">
    <source>
        <dbReference type="ARBA" id="ARBA00005695"/>
    </source>
</evidence>
<feature type="compositionally biased region" description="Low complexity" evidence="4">
    <location>
        <begin position="41"/>
        <end position="61"/>
    </location>
</feature>
<reference evidence="7" key="1">
    <citation type="submission" date="2016-10" db="EMBL/GenBank/DDBJ databases">
        <authorList>
            <person name="Varghese N."/>
            <person name="Submissions S."/>
        </authorList>
    </citation>
    <scope>NUCLEOTIDE SEQUENCE [LARGE SCALE GENOMIC DNA]</scope>
    <source>
        <strain evidence="7">CGMCC 1.7736</strain>
    </source>
</reference>
<dbReference type="PANTHER" id="PTHR30290">
    <property type="entry name" value="PERIPLASMIC BINDING COMPONENT OF ABC TRANSPORTER"/>
    <property type="match status" value="1"/>
</dbReference>
<dbReference type="AlphaFoldDB" id="A0A1I6I6S0"/>
<dbReference type="InterPro" id="IPR030678">
    <property type="entry name" value="Peptide/Ni-bd"/>
</dbReference>
<organism evidence="6 7">
    <name type="scientific">Halogeometricum rufum</name>
    <dbReference type="NCBI Taxonomy" id="553469"/>
    <lineage>
        <taxon>Archaea</taxon>
        <taxon>Methanobacteriati</taxon>
        <taxon>Methanobacteriota</taxon>
        <taxon>Stenosarchaea group</taxon>
        <taxon>Halobacteria</taxon>
        <taxon>Halobacteriales</taxon>
        <taxon>Haloferacaceae</taxon>
        <taxon>Halogeometricum</taxon>
    </lineage>
</organism>
<evidence type="ECO:0000256" key="3">
    <source>
        <dbReference type="ARBA" id="ARBA00022729"/>
    </source>
</evidence>
<dbReference type="Proteomes" id="UP000198531">
    <property type="component" value="Unassembled WGS sequence"/>
</dbReference>
<evidence type="ECO:0000256" key="2">
    <source>
        <dbReference type="ARBA" id="ARBA00022448"/>
    </source>
</evidence>
<dbReference type="Pfam" id="PF00496">
    <property type="entry name" value="SBP_bac_5"/>
    <property type="match status" value="1"/>
</dbReference>
<keyword evidence="2" id="KW-0813">Transport</keyword>
<proteinExistence type="inferred from homology"/>
<dbReference type="OrthoDB" id="37176at2157"/>
<dbReference type="InterPro" id="IPR006311">
    <property type="entry name" value="TAT_signal"/>
</dbReference>
<dbReference type="PROSITE" id="PS51257">
    <property type="entry name" value="PROKAR_LIPOPROTEIN"/>
    <property type="match status" value="1"/>
</dbReference>
<dbReference type="GO" id="GO:1904680">
    <property type="term" value="F:peptide transmembrane transporter activity"/>
    <property type="evidence" value="ECO:0007669"/>
    <property type="project" value="TreeGrafter"/>
</dbReference>
<dbReference type="GO" id="GO:0042597">
    <property type="term" value="C:periplasmic space"/>
    <property type="evidence" value="ECO:0007669"/>
    <property type="project" value="UniProtKB-ARBA"/>
</dbReference>
<gene>
    <name evidence="6" type="ORF">SAMN04487947_2916</name>
</gene>
<dbReference type="EMBL" id="FOYT01000002">
    <property type="protein sequence ID" value="SFR62090.1"/>
    <property type="molecule type" value="Genomic_DNA"/>
</dbReference>
<dbReference type="PANTHER" id="PTHR30290:SF9">
    <property type="entry name" value="OLIGOPEPTIDE-BINDING PROTEIN APPA"/>
    <property type="match status" value="1"/>
</dbReference>
<dbReference type="PROSITE" id="PS51318">
    <property type="entry name" value="TAT"/>
    <property type="match status" value="1"/>
</dbReference>
<feature type="domain" description="Solute-binding protein family 5" evidence="5">
    <location>
        <begin position="112"/>
        <end position="469"/>
    </location>
</feature>
<dbReference type="CDD" id="cd00995">
    <property type="entry name" value="PBP2_NikA_DppA_OppA_like"/>
    <property type="match status" value="1"/>
</dbReference>
<comment type="similarity">
    <text evidence="1">Belongs to the bacterial solute-binding protein 5 family.</text>
</comment>
<dbReference type="SUPFAM" id="SSF53850">
    <property type="entry name" value="Periplasmic binding protein-like II"/>
    <property type="match status" value="1"/>
</dbReference>
<evidence type="ECO:0000313" key="7">
    <source>
        <dbReference type="Proteomes" id="UP000198531"/>
    </source>
</evidence>
<dbReference type="STRING" id="553469.SAMN04487947_2916"/>
<evidence type="ECO:0000256" key="4">
    <source>
        <dbReference type="SAM" id="MobiDB-lite"/>
    </source>
</evidence>
<dbReference type="PIRSF" id="PIRSF002741">
    <property type="entry name" value="MppA"/>
    <property type="match status" value="1"/>
</dbReference>
<dbReference type="GO" id="GO:0043190">
    <property type="term" value="C:ATP-binding cassette (ABC) transporter complex"/>
    <property type="evidence" value="ECO:0007669"/>
    <property type="project" value="InterPro"/>
</dbReference>
<protein>
    <submittedName>
        <fullName evidence="6">Peptide/nickel transport system substrate-binding protein</fullName>
    </submittedName>
</protein>
<sequence>MSDKPKTFHSRLNRRRVLQGLGGAGIAGLAGCAGGSGNETDGGSTATEGGSGSTGTETTSGGDSGTAGGKLKMALVKSPIEFDPIVLNDVPSSQVVDRIVEGLYTYNESTGIVPVLADGEPTVENDGTRYTVSIQDGATFSNGDPVTASDVKYSFEAPVKEETENASELNMVDSITAVDEKTVQFDLKYPFAPFMNTLTWYVVPESVREEDKDAFNTGGNLVGSGPFVFDEWQEGNFARITANEDYWGEPKPKLGEVEFVPVEEATTRVTTLKNGENDIIEEIPPKQYPTVRSISDASVDEVPGIGYFYAAFNCNEGPTTDKKVREAIDYAFSMDQAVSSYVEPTGIRQYSPLPKSIAEEWGFPLDEWKQIPHDKDIDQTKALFDEAGVPDDYSFKIIVPPDDKREQIGITISNGIKEAGWDASVQRLDWGAFLDKYVSGKEDDYNIYTLGWSGTPDPDAFTYYMFGRDENTLGVTNGTFYGNNSENGKTVSQKFIEARETPEREERKQLYTEGITMALEDRAHLPAYNLKNSFGVKDYVNDFSSHPVLSFTLSTSHNNVSVNK</sequence>
<dbReference type="InterPro" id="IPR000914">
    <property type="entry name" value="SBP_5_dom"/>
</dbReference>
<accession>A0A1I6I6S0</accession>
<feature type="region of interest" description="Disordered" evidence="4">
    <location>
        <begin position="38"/>
        <end position="67"/>
    </location>
</feature>
<dbReference type="RefSeq" id="WP_089808798.1">
    <property type="nucleotide sequence ID" value="NZ_FOYT01000002.1"/>
</dbReference>
<keyword evidence="3" id="KW-0732">Signal</keyword>